<dbReference type="EMBL" id="JAUTXU010000347">
    <property type="protein sequence ID" value="KAK3684406.1"/>
    <property type="molecule type" value="Genomic_DNA"/>
</dbReference>
<evidence type="ECO:0000313" key="2">
    <source>
        <dbReference type="Proteomes" id="UP001281147"/>
    </source>
</evidence>
<organism evidence="1 2">
    <name type="scientific">Vermiconidia calcicola</name>
    <dbReference type="NCBI Taxonomy" id="1690605"/>
    <lineage>
        <taxon>Eukaryota</taxon>
        <taxon>Fungi</taxon>
        <taxon>Dikarya</taxon>
        <taxon>Ascomycota</taxon>
        <taxon>Pezizomycotina</taxon>
        <taxon>Dothideomycetes</taxon>
        <taxon>Dothideomycetidae</taxon>
        <taxon>Mycosphaerellales</taxon>
        <taxon>Extremaceae</taxon>
        <taxon>Vermiconidia</taxon>
    </lineage>
</organism>
<reference evidence="1" key="1">
    <citation type="submission" date="2023-07" db="EMBL/GenBank/DDBJ databases">
        <title>Black Yeasts Isolated from many extreme environments.</title>
        <authorList>
            <person name="Coleine C."/>
            <person name="Stajich J.E."/>
            <person name="Selbmann L."/>
        </authorList>
    </citation>
    <scope>NUCLEOTIDE SEQUENCE</scope>
    <source>
        <strain evidence="1">CCFEE 5714</strain>
    </source>
</reference>
<accession>A0ACC3MDH6</accession>
<name>A0ACC3MDH6_9PEZI</name>
<gene>
    <name evidence="1" type="ORF">LTR37_020312</name>
</gene>
<comment type="caution">
    <text evidence="1">The sequence shown here is derived from an EMBL/GenBank/DDBJ whole genome shotgun (WGS) entry which is preliminary data.</text>
</comment>
<dbReference type="Proteomes" id="UP001281147">
    <property type="component" value="Unassembled WGS sequence"/>
</dbReference>
<sequence>MDDSKMSHPEALDRIRTADNINMSPEVFEKLYLSPPNKVKGELRSTFGNPTLCGFLSSFGLTLWPSSGAISNYSTYPVKAPTAGLTNPEVYYILAFFLLCMGILSLIFMIVASRTNVVFS</sequence>
<keyword evidence="2" id="KW-1185">Reference proteome</keyword>
<evidence type="ECO:0000313" key="1">
    <source>
        <dbReference type="EMBL" id="KAK3684406.1"/>
    </source>
</evidence>
<protein>
    <submittedName>
        <fullName evidence="1">Uncharacterized protein</fullName>
    </submittedName>
</protein>
<proteinExistence type="predicted"/>